<dbReference type="SUPFAM" id="SSF55073">
    <property type="entry name" value="Nucleotide cyclase"/>
    <property type="match status" value="1"/>
</dbReference>
<proteinExistence type="predicted"/>
<dbReference type="InterPro" id="IPR029787">
    <property type="entry name" value="Nucleotide_cyclase"/>
</dbReference>
<dbReference type="RefSeq" id="WP_096496329.1">
    <property type="nucleotide sequence ID" value="NZ_CP023445.1"/>
</dbReference>
<dbReference type="Proteomes" id="UP000218505">
    <property type="component" value="Chromosome"/>
</dbReference>
<protein>
    <recommendedName>
        <fullName evidence="1">Guanylate cyclase domain-containing protein</fullName>
    </recommendedName>
</protein>
<gene>
    <name evidence="2" type="ORF">CNX65_27445</name>
</gene>
<dbReference type="EMBL" id="CP023445">
    <property type="protein sequence ID" value="ATE56553.1"/>
    <property type="molecule type" value="Genomic_DNA"/>
</dbReference>
<keyword evidence="3" id="KW-1185">Reference proteome</keyword>
<evidence type="ECO:0000313" key="2">
    <source>
        <dbReference type="EMBL" id="ATE56553.1"/>
    </source>
</evidence>
<dbReference type="GO" id="GO:0035556">
    <property type="term" value="P:intracellular signal transduction"/>
    <property type="evidence" value="ECO:0007669"/>
    <property type="project" value="InterPro"/>
</dbReference>
<name>A0A290ZC56_9PSEU</name>
<accession>A0A290ZC56</accession>
<dbReference type="AlphaFoldDB" id="A0A290ZC56"/>
<organism evidence="2 3">
    <name type="scientific">Actinosynnema pretiosum</name>
    <dbReference type="NCBI Taxonomy" id="42197"/>
    <lineage>
        <taxon>Bacteria</taxon>
        <taxon>Bacillati</taxon>
        <taxon>Actinomycetota</taxon>
        <taxon>Actinomycetes</taxon>
        <taxon>Pseudonocardiales</taxon>
        <taxon>Pseudonocardiaceae</taxon>
        <taxon>Actinosynnema</taxon>
    </lineage>
</organism>
<dbReference type="PROSITE" id="PS50125">
    <property type="entry name" value="GUANYLATE_CYCLASE_2"/>
    <property type="match status" value="1"/>
</dbReference>
<dbReference type="Gene3D" id="3.30.70.1230">
    <property type="entry name" value="Nucleotide cyclase"/>
    <property type="match status" value="1"/>
</dbReference>
<sequence length="205" mass="22501">MTVVDVAVERPFSLDGLVYRLVLAVDVEGYSKLSGYEQGRAQSLLDEVMEHAARRSGLDRGDWYRQVRGDGELAVLPADTDTAWVVARFTERLRDGLAALRAAGTPLRVRLAMHCGPLAGGRYGLVGETPIRTCRLLDAPVVRRALAAADGDLVLVVSDGLFRDVVSTRFHQLDPERFRRTWVTAKKTRYAGYVCTACPSASPNP</sequence>
<reference evidence="2" key="1">
    <citation type="submission" date="2017-09" db="EMBL/GenBank/DDBJ databases">
        <title>Complete Genome Sequence of ansamitocin-producing Bacterium Actinosynnema pretiosum X47.</title>
        <authorList>
            <person name="Cao G."/>
            <person name="Zong G."/>
            <person name="Zhong C."/>
            <person name="Fu J."/>
        </authorList>
    </citation>
    <scope>NUCLEOTIDE SEQUENCE [LARGE SCALE GENOMIC DNA]</scope>
    <source>
        <strain evidence="2">X47</strain>
    </source>
</reference>
<evidence type="ECO:0000313" key="3">
    <source>
        <dbReference type="Proteomes" id="UP000218505"/>
    </source>
</evidence>
<dbReference type="GO" id="GO:0009190">
    <property type="term" value="P:cyclic nucleotide biosynthetic process"/>
    <property type="evidence" value="ECO:0007669"/>
    <property type="project" value="InterPro"/>
</dbReference>
<dbReference type="InterPro" id="IPR001054">
    <property type="entry name" value="A/G_cyclase"/>
</dbReference>
<feature type="domain" description="Guanylate cyclase" evidence="1">
    <location>
        <begin position="21"/>
        <end position="137"/>
    </location>
</feature>
<dbReference type="GO" id="GO:0004016">
    <property type="term" value="F:adenylate cyclase activity"/>
    <property type="evidence" value="ECO:0007669"/>
    <property type="project" value="UniProtKB-ARBA"/>
</dbReference>
<evidence type="ECO:0000259" key="1">
    <source>
        <dbReference type="PROSITE" id="PS50125"/>
    </source>
</evidence>
<dbReference type="KEGG" id="apre:CNX65_27445"/>